<dbReference type="STRING" id="1806891.Cs308_0751"/>
<keyword evidence="1" id="KW-0812">Transmembrane</keyword>
<reference evidence="3" key="1">
    <citation type="submission" date="2016-03" db="EMBL/GenBank/DDBJ databases">
        <title>Culture-independent genomics supports pathogen discovery for uncultivable bacteria within the genus Chlamydia.</title>
        <authorList>
            <person name="Taylor-Brown A."/>
            <person name="Bachmann N.L."/>
            <person name="Borel N."/>
            <person name="Polkinghorne A."/>
        </authorList>
    </citation>
    <scope>NUCLEOTIDE SEQUENCE [LARGE SCALE GENOMIC DNA]</scope>
    <source>
        <strain evidence="3">2742-308</strain>
    </source>
</reference>
<dbReference type="GO" id="GO:0043190">
    <property type="term" value="C:ATP-binding cassette (ABC) transporter complex"/>
    <property type="evidence" value="ECO:0007669"/>
    <property type="project" value="InterPro"/>
</dbReference>
<dbReference type="Pfam" id="PF02405">
    <property type="entry name" value="MlaE"/>
    <property type="match status" value="1"/>
</dbReference>
<keyword evidence="1" id="KW-0472">Membrane</keyword>
<dbReference type="GO" id="GO:0005548">
    <property type="term" value="F:phospholipid transporter activity"/>
    <property type="evidence" value="ECO:0007669"/>
    <property type="project" value="TreeGrafter"/>
</dbReference>
<keyword evidence="3" id="KW-1185">Reference proteome</keyword>
<evidence type="ECO:0000313" key="2">
    <source>
        <dbReference type="EMBL" id="ANH78921.1"/>
    </source>
</evidence>
<feature type="transmembrane region" description="Helical" evidence="1">
    <location>
        <begin position="233"/>
        <end position="259"/>
    </location>
</feature>
<keyword evidence="1" id="KW-1133">Transmembrane helix</keyword>
<protein>
    <submittedName>
        <fullName evidence="2">ABC transporter</fullName>
    </submittedName>
</protein>
<sequence>MERKKKLSMLQFLFCLPLGIGRWIGFSCTVIRSFSWEKSLIRSVYLQGYDIGVRSLSITVLTGIVSGIVLALQSYYQLGMHGLSCAIGFFVVKSILVEIGPVLTALALSGKVSGAIAVFLGTLRMTEQVSAMKTLGENPLKYFALPRIIAGVLVMPVLVIIAIWSGILAGYGICRYVFQIPSRVYWSMTFGNVLFSDLLMVIIKSLVFGFIITSLGCYYGLAHHRRISGITDVITAGMVASYVSIVFINCVITTLFHVLC</sequence>
<dbReference type="KEGG" id="csaz:Cs308_0751"/>
<dbReference type="InterPro" id="IPR030802">
    <property type="entry name" value="Permease_MalE"/>
</dbReference>
<name>A0A1A9HWV6_9CHLA</name>
<feature type="transmembrane region" description="Helical" evidence="1">
    <location>
        <begin position="198"/>
        <end position="221"/>
    </location>
</feature>
<feature type="transmembrane region" description="Helical" evidence="1">
    <location>
        <begin position="51"/>
        <end position="71"/>
    </location>
</feature>
<dbReference type="PANTHER" id="PTHR30188:SF4">
    <property type="entry name" value="PROTEIN TRIGALACTOSYLDIACYLGLYCEROL 1, CHLOROPLASTIC"/>
    <property type="match status" value="1"/>
</dbReference>
<feature type="transmembrane region" description="Helical" evidence="1">
    <location>
        <begin position="102"/>
        <end position="123"/>
    </location>
</feature>
<dbReference type="AlphaFoldDB" id="A0A1A9HWV6"/>
<evidence type="ECO:0000256" key="1">
    <source>
        <dbReference type="SAM" id="Phobius"/>
    </source>
</evidence>
<dbReference type="EMBL" id="CP014639">
    <property type="protein sequence ID" value="ANH78921.1"/>
    <property type="molecule type" value="Genomic_DNA"/>
</dbReference>
<dbReference type="PATRIC" id="fig|1806891.3.peg.745"/>
<gene>
    <name evidence="2" type="ORF">Cs308_0751</name>
</gene>
<feature type="transmembrane region" description="Helical" evidence="1">
    <location>
        <begin position="148"/>
        <end position="178"/>
    </location>
</feature>
<feature type="transmembrane region" description="Helical" evidence="1">
    <location>
        <begin position="78"/>
        <end position="96"/>
    </location>
</feature>
<proteinExistence type="predicted"/>
<dbReference type="PANTHER" id="PTHR30188">
    <property type="entry name" value="ABC TRANSPORTER PERMEASE PROTEIN-RELATED"/>
    <property type="match status" value="1"/>
</dbReference>
<dbReference type="Proteomes" id="UP000078162">
    <property type="component" value="Chromosome"/>
</dbReference>
<evidence type="ECO:0000313" key="3">
    <source>
        <dbReference type="Proteomes" id="UP000078162"/>
    </source>
</evidence>
<dbReference type="OrthoDB" id="9810518at2"/>
<organism evidence="2 3">
    <name type="scientific">Candidatus Chlamydia sanziniae</name>
    <dbReference type="NCBI Taxonomy" id="1806891"/>
    <lineage>
        <taxon>Bacteria</taxon>
        <taxon>Pseudomonadati</taxon>
        <taxon>Chlamydiota</taxon>
        <taxon>Chlamydiia</taxon>
        <taxon>Chlamydiales</taxon>
        <taxon>Chlamydiaceae</taxon>
        <taxon>Chlamydia/Chlamydophila group</taxon>
        <taxon>Chlamydia</taxon>
    </lineage>
</organism>
<accession>A0A1A9HWV6</accession>
<dbReference type="RefSeq" id="WP_066482691.1">
    <property type="nucleotide sequence ID" value="NZ_CP014639.1"/>
</dbReference>